<protein>
    <submittedName>
        <fullName evidence="2">FERM domain-containing 7-like protein</fullName>
    </submittedName>
</protein>
<keyword evidence="3" id="KW-1185">Reference proteome</keyword>
<reference evidence="2" key="1">
    <citation type="submission" date="2020-07" db="EMBL/GenBank/DDBJ databases">
        <title>Clarias magur genome sequencing, assembly and annotation.</title>
        <authorList>
            <person name="Kushwaha B."/>
            <person name="Kumar R."/>
            <person name="Das P."/>
            <person name="Joshi C.G."/>
            <person name="Kumar D."/>
            <person name="Nagpure N.S."/>
            <person name="Pandey M."/>
            <person name="Agarwal S."/>
            <person name="Srivastava S."/>
            <person name="Singh M."/>
            <person name="Sahoo L."/>
            <person name="Jayasankar P."/>
            <person name="Meher P.K."/>
            <person name="Koringa P.G."/>
            <person name="Iquebal M.A."/>
            <person name="Das S.P."/>
            <person name="Bit A."/>
            <person name="Patnaik S."/>
            <person name="Patel N."/>
            <person name="Shah T.M."/>
            <person name="Hinsu A."/>
            <person name="Jena J.K."/>
        </authorList>
    </citation>
    <scope>NUCLEOTIDE SEQUENCE</scope>
    <source>
        <strain evidence="2">CIFAMagur01</strain>
        <tissue evidence="2">Testis</tissue>
    </source>
</reference>
<evidence type="ECO:0000256" key="1">
    <source>
        <dbReference type="SAM" id="Phobius"/>
    </source>
</evidence>
<evidence type="ECO:0000313" key="3">
    <source>
        <dbReference type="Proteomes" id="UP000727407"/>
    </source>
</evidence>
<dbReference type="EMBL" id="QNUK01000411">
    <property type="protein sequence ID" value="KAF5893812.1"/>
    <property type="molecule type" value="Genomic_DNA"/>
</dbReference>
<keyword evidence="1" id="KW-0812">Transmembrane</keyword>
<comment type="caution">
    <text evidence="2">The sequence shown here is derived from an EMBL/GenBank/DDBJ whole genome shotgun (WGS) entry which is preliminary data.</text>
</comment>
<gene>
    <name evidence="2" type="ORF">DAT39_016483</name>
</gene>
<keyword evidence="1" id="KW-1133">Transmembrane helix</keyword>
<organism evidence="2 3">
    <name type="scientific">Clarias magur</name>
    <name type="common">Asian catfish</name>
    <name type="synonym">Macropteronotus magur</name>
    <dbReference type="NCBI Taxonomy" id="1594786"/>
    <lineage>
        <taxon>Eukaryota</taxon>
        <taxon>Metazoa</taxon>
        <taxon>Chordata</taxon>
        <taxon>Craniata</taxon>
        <taxon>Vertebrata</taxon>
        <taxon>Euteleostomi</taxon>
        <taxon>Actinopterygii</taxon>
        <taxon>Neopterygii</taxon>
        <taxon>Teleostei</taxon>
        <taxon>Ostariophysi</taxon>
        <taxon>Siluriformes</taxon>
        <taxon>Clariidae</taxon>
        <taxon>Clarias</taxon>
    </lineage>
</organism>
<keyword evidence="1" id="KW-0472">Membrane</keyword>
<dbReference type="Proteomes" id="UP000727407">
    <property type="component" value="Unassembled WGS sequence"/>
</dbReference>
<sequence length="283" mass="31776">PDFLLYSVMDTMNKADDLCGELFSRLDQQEKCAEHLQHLAAELEEITESKRKRQLKYNIVNVSVSSGLVIAGISGLFLAGLPLLSVLLLGVSTAGMNSMKPLSDKVVKEWKSSKVMKNAMTSAKEIEQIQNNTKKHLKKLSEECEVQGLKASSSEEVQCEITARILKAVAKRRGKDLPLSYLRHVLRNNDLASQIDLNPTIFQHISFLLTVLGCSFSHLKTMTQTSQNMDGFLGRMLTVSDWIDNCEKLIKNNNQQEASNFLRTKATDMCESMRKLKMHLNAI</sequence>
<name>A0A8J4UFC0_CLAMG</name>
<dbReference type="OrthoDB" id="10037236at2759"/>
<feature type="transmembrane region" description="Helical" evidence="1">
    <location>
        <begin position="59"/>
        <end position="91"/>
    </location>
</feature>
<accession>A0A8J4UFC0</accession>
<feature type="non-terminal residue" evidence="2">
    <location>
        <position position="283"/>
    </location>
</feature>
<proteinExistence type="predicted"/>
<feature type="non-terminal residue" evidence="2">
    <location>
        <position position="1"/>
    </location>
</feature>
<evidence type="ECO:0000313" key="2">
    <source>
        <dbReference type="EMBL" id="KAF5893812.1"/>
    </source>
</evidence>
<dbReference type="AlphaFoldDB" id="A0A8J4UFC0"/>